<evidence type="ECO:0000256" key="6">
    <source>
        <dbReference type="ARBA" id="ARBA00022989"/>
    </source>
</evidence>
<feature type="transmembrane region" description="Helical" evidence="8">
    <location>
        <begin position="308"/>
        <end position="331"/>
    </location>
</feature>
<evidence type="ECO:0000313" key="9">
    <source>
        <dbReference type="EMBL" id="HHS01009.1"/>
    </source>
</evidence>
<evidence type="ECO:0000256" key="3">
    <source>
        <dbReference type="ARBA" id="ARBA00022448"/>
    </source>
</evidence>
<feature type="transmembrane region" description="Helical" evidence="8">
    <location>
        <begin position="7"/>
        <end position="27"/>
    </location>
</feature>
<keyword evidence="6 8" id="KW-1133">Transmembrane helix</keyword>
<comment type="caution">
    <text evidence="9">The sequence shown here is derived from an EMBL/GenBank/DDBJ whole genome shotgun (WGS) entry which is preliminary data.</text>
</comment>
<dbReference type="CDD" id="cd09321">
    <property type="entry name" value="TDT_like_3"/>
    <property type="match status" value="1"/>
</dbReference>
<accession>A0A7C5V167</accession>
<name>A0A7C5V167_9FIRM</name>
<evidence type="ECO:0000256" key="8">
    <source>
        <dbReference type="SAM" id="Phobius"/>
    </source>
</evidence>
<dbReference type="PANTHER" id="PTHR31686:SF1">
    <property type="entry name" value="SULFITE EFFLUX PUMP SSU1"/>
    <property type="match status" value="1"/>
</dbReference>
<keyword evidence="5 8" id="KW-0812">Transmembrane</keyword>
<comment type="subcellular location">
    <subcellularLocation>
        <location evidence="1">Cell membrane</location>
        <topology evidence="1">Multi-pass membrane protein</topology>
    </subcellularLocation>
</comment>
<sequence length="345" mass="39687">MKNIIKSFYPSWFVVCMGTGIMVNLFKAEGQNFLSYVFTLINIIFFAMIFLIWFIRWFVSFEDVKKDLTNPLLSNYFATMPISLLIVGLNILINQQYFESNFSASFAKFSYYSGSFLMIVFSIITFLVHLSKKEIPRSVLNFAYFMPPVGNLIAPILGNEIISRTLIDGNQKSVIAFINLAMFGIGFMLFLSYLPIIKGRFILHEPVEKGHFPTMFIFLAPVSATIVVLKGFVQSLKLTGIMNDSVLPALINMVVTAFWGFGFWILIALFILLLKNLKTPFSLAYWAYVFPVGIFALATFKVNLTYNFWFLNFFAKSIVWVLCIVWIYNLFLTLKNVFNKKLLIR</sequence>
<dbReference type="InterPro" id="IPR038665">
    <property type="entry name" value="Voltage-dep_anion_channel_sf"/>
</dbReference>
<dbReference type="AlphaFoldDB" id="A0A7C5V167"/>
<protein>
    <submittedName>
        <fullName evidence="9">C4-dicarboxylate ABC transporter</fullName>
    </submittedName>
</protein>
<feature type="transmembrane region" description="Helical" evidence="8">
    <location>
        <begin position="253"/>
        <end position="274"/>
    </location>
</feature>
<feature type="transmembrane region" description="Helical" evidence="8">
    <location>
        <begin position="174"/>
        <end position="194"/>
    </location>
</feature>
<comment type="similarity">
    <text evidence="2">Belongs to the tellurite-resistance/dicarboxylate transporter (TDT) family.</text>
</comment>
<dbReference type="PANTHER" id="PTHR31686">
    <property type="match status" value="1"/>
</dbReference>
<feature type="transmembrane region" description="Helical" evidence="8">
    <location>
        <begin position="76"/>
        <end position="97"/>
    </location>
</feature>
<keyword evidence="3" id="KW-0813">Transport</keyword>
<evidence type="ECO:0000256" key="5">
    <source>
        <dbReference type="ARBA" id="ARBA00022692"/>
    </source>
</evidence>
<proteinExistence type="inferred from homology"/>
<feature type="transmembrane region" description="Helical" evidence="8">
    <location>
        <begin position="33"/>
        <end position="55"/>
    </location>
</feature>
<dbReference type="InterPro" id="IPR004695">
    <property type="entry name" value="SLAC1/Mae1/Ssu1/TehA"/>
</dbReference>
<evidence type="ECO:0000256" key="1">
    <source>
        <dbReference type="ARBA" id="ARBA00004651"/>
    </source>
</evidence>
<keyword evidence="4" id="KW-1003">Cell membrane</keyword>
<dbReference type="GO" id="GO:0000319">
    <property type="term" value="F:sulfite transmembrane transporter activity"/>
    <property type="evidence" value="ECO:0007669"/>
    <property type="project" value="TreeGrafter"/>
</dbReference>
<keyword evidence="7 8" id="KW-0472">Membrane</keyword>
<dbReference type="EMBL" id="DRUZ01000007">
    <property type="protein sequence ID" value="HHS01009.1"/>
    <property type="molecule type" value="Genomic_DNA"/>
</dbReference>
<dbReference type="Pfam" id="PF03595">
    <property type="entry name" value="SLAC1"/>
    <property type="match status" value="1"/>
</dbReference>
<organism evidence="9">
    <name type="scientific">Caldicellulosiruptor owensensis</name>
    <dbReference type="NCBI Taxonomy" id="55205"/>
    <lineage>
        <taxon>Bacteria</taxon>
        <taxon>Bacillati</taxon>
        <taxon>Bacillota</taxon>
        <taxon>Bacillota incertae sedis</taxon>
        <taxon>Caldicellulosiruptorales</taxon>
        <taxon>Caldicellulosiruptoraceae</taxon>
        <taxon>Caldicellulosiruptor</taxon>
    </lineage>
</organism>
<gene>
    <name evidence="9" type="ORF">ENL71_00395</name>
</gene>
<feature type="transmembrane region" description="Helical" evidence="8">
    <location>
        <begin position="109"/>
        <end position="130"/>
    </location>
</feature>
<evidence type="ECO:0000256" key="7">
    <source>
        <dbReference type="ARBA" id="ARBA00023136"/>
    </source>
</evidence>
<feature type="transmembrane region" description="Helical" evidence="8">
    <location>
        <begin position="142"/>
        <end position="162"/>
    </location>
</feature>
<feature type="transmembrane region" description="Helical" evidence="8">
    <location>
        <begin position="283"/>
        <end position="302"/>
    </location>
</feature>
<evidence type="ECO:0000256" key="2">
    <source>
        <dbReference type="ARBA" id="ARBA00008566"/>
    </source>
</evidence>
<feature type="transmembrane region" description="Helical" evidence="8">
    <location>
        <begin position="215"/>
        <end position="233"/>
    </location>
</feature>
<dbReference type="GO" id="GO:0005886">
    <property type="term" value="C:plasma membrane"/>
    <property type="evidence" value="ECO:0007669"/>
    <property type="project" value="UniProtKB-SubCell"/>
</dbReference>
<evidence type="ECO:0000256" key="4">
    <source>
        <dbReference type="ARBA" id="ARBA00022475"/>
    </source>
</evidence>
<dbReference type="InterPro" id="IPR051629">
    <property type="entry name" value="Sulfite_efflux_TDT"/>
</dbReference>
<dbReference type="Gene3D" id="1.50.10.150">
    <property type="entry name" value="Voltage-dependent anion channel"/>
    <property type="match status" value="1"/>
</dbReference>
<reference evidence="9" key="1">
    <citation type="journal article" date="2020" name="mSystems">
        <title>Genome- and Community-Level Interaction Insights into Carbon Utilization and Element Cycling Functions of Hydrothermarchaeota in Hydrothermal Sediment.</title>
        <authorList>
            <person name="Zhou Z."/>
            <person name="Liu Y."/>
            <person name="Xu W."/>
            <person name="Pan J."/>
            <person name="Luo Z.H."/>
            <person name="Li M."/>
        </authorList>
    </citation>
    <scope>NUCLEOTIDE SEQUENCE [LARGE SCALE GENOMIC DNA]</scope>
    <source>
        <strain evidence="9">SpSt-102</strain>
    </source>
</reference>